<gene>
    <name evidence="1" type="ORF">FEQUK3_LOCUS8256</name>
</gene>
<name>A0A8J2IXM2_FUSEQ</name>
<organism evidence="1 2">
    <name type="scientific">Fusarium equiseti</name>
    <name type="common">Fusarium scirpi</name>
    <dbReference type="NCBI Taxonomy" id="61235"/>
    <lineage>
        <taxon>Eukaryota</taxon>
        <taxon>Fungi</taxon>
        <taxon>Dikarya</taxon>
        <taxon>Ascomycota</taxon>
        <taxon>Pezizomycotina</taxon>
        <taxon>Sordariomycetes</taxon>
        <taxon>Hypocreomycetidae</taxon>
        <taxon>Hypocreales</taxon>
        <taxon>Nectriaceae</taxon>
        <taxon>Fusarium</taxon>
        <taxon>Fusarium incarnatum-equiseti species complex</taxon>
    </lineage>
</organism>
<evidence type="ECO:0000313" key="2">
    <source>
        <dbReference type="Proteomes" id="UP000693738"/>
    </source>
</evidence>
<evidence type="ECO:0000313" key="1">
    <source>
        <dbReference type="EMBL" id="CAG7562540.1"/>
    </source>
</evidence>
<dbReference type="Proteomes" id="UP000693738">
    <property type="component" value="Unassembled WGS sequence"/>
</dbReference>
<protein>
    <submittedName>
        <fullName evidence="1">Uncharacterized protein</fullName>
    </submittedName>
</protein>
<dbReference type="AlphaFoldDB" id="A0A8J2IXM2"/>
<sequence length="220" mass="24992">MHAKICEQVRSYQQEVVTLPLGPYENYPGRFRDQRFRILQPLFKGLTIIVSEDDFYPWTTDLGKLPVLLSLTGAEEGLSQALTFNSIRHQVTKFISETTVQVPFGVAMDFVEEQNKREVAAFGVQPDPVESTTVPHYLDSSGTYTVEEHLKVMGGGDEPILGPSSAWVDTEVQIEWPAESAYTDKHYFGKIEKSCRWNMLRRLAGIDDFHPRVPTCRHSI</sequence>
<proteinExistence type="predicted"/>
<reference evidence="1" key="1">
    <citation type="submission" date="2021-05" db="EMBL/GenBank/DDBJ databases">
        <authorList>
            <person name="Khan N."/>
        </authorList>
    </citation>
    <scope>NUCLEOTIDE SEQUENCE</scope>
</reference>
<accession>A0A8J2IXM2</accession>
<dbReference type="EMBL" id="CAJSTJ010000151">
    <property type="protein sequence ID" value="CAG7562540.1"/>
    <property type="molecule type" value="Genomic_DNA"/>
</dbReference>
<comment type="caution">
    <text evidence="1">The sequence shown here is derived from an EMBL/GenBank/DDBJ whole genome shotgun (WGS) entry which is preliminary data.</text>
</comment>